<feature type="region of interest" description="Disordered" evidence="1">
    <location>
        <begin position="95"/>
        <end position="118"/>
    </location>
</feature>
<dbReference type="KEGG" id="amaq:GO499_04910"/>
<dbReference type="GO" id="GO:0051301">
    <property type="term" value="P:cell division"/>
    <property type="evidence" value="ECO:0007669"/>
    <property type="project" value="UniProtKB-KW"/>
</dbReference>
<dbReference type="RefSeq" id="WP_161861145.1">
    <property type="nucleotide sequence ID" value="NZ_CP046620.1"/>
</dbReference>
<keyword evidence="3" id="KW-1185">Reference proteome</keyword>
<evidence type="ECO:0000313" key="2">
    <source>
        <dbReference type="EMBL" id="QHQ34576.1"/>
    </source>
</evidence>
<dbReference type="Gene3D" id="3.30.160.880">
    <property type="entry name" value="Cell division protein ZapA protomer, N-terminal domain"/>
    <property type="match status" value="1"/>
</dbReference>
<evidence type="ECO:0000313" key="3">
    <source>
        <dbReference type="Proteomes" id="UP000464495"/>
    </source>
</evidence>
<evidence type="ECO:0000256" key="1">
    <source>
        <dbReference type="SAM" id="MobiDB-lite"/>
    </source>
</evidence>
<keyword evidence="2" id="KW-0131">Cell cycle</keyword>
<dbReference type="SUPFAM" id="SSF102829">
    <property type="entry name" value="Cell division protein ZapA-like"/>
    <property type="match status" value="1"/>
</dbReference>
<dbReference type="InterPro" id="IPR042233">
    <property type="entry name" value="Cell_div_ZapA_N"/>
</dbReference>
<protein>
    <submittedName>
        <fullName evidence="2">Cell division protein ZapA</fullName>
    </submittedName>
</protein>
<dbReference type="Proteomes" id="UP000464495">
    <property type="component" value="Chromosome"/>
</dbReference>
<organism evidence="2 3">
    <name type="scientific">Algicella marina</name>
    <dbReference type="NCBI Taxonomy" id="2683284"/>
    <lineage>
        <taxon>Bacteria</taxon>
        <taxon>Pseudomonadati</taxon>
        <taxon>Pseudomonadota</taxon>
        <taxon>Alphaproteobacteria</taxon>
        <taxon>Rhodobacterales</taxon>
        <taxon>Paracoccaceae</taxon>
        <taxon>Algicella</taxon>
    </lineage>
</organism>
<gene>
    <name evidence="2" type="primary">zapA</name>
    <name evidence="2" type="ORF">GO499_04910</name>
</gene>
<sequence length="142" mass="15230">MPEVTLEIGGRNFPVVCQPGEEEQLQKAAALLAAEAETLQAHNGRVPEARMLLLAGLMLADKLLEADTAVSGAEERIRQLQAQVRSVEEKAARMATSALHSSEDKDDEALTVAQRESEAAKDMLEQVATHLESLADALEGQG</sequence>
<dbReference type="Pfam" id="PF05164">
    <property type="entry name" value="ZapA"/>
    <property type="match status" value="1"/>
</dbReference>
<dbReference type="InterPro" id="IPR007838">
    <property type="entry name" value="Cell_div_ZapA-like"/>
</dbReference>
<dbReference type="InterPro" id="IPR036192">
    <property type="entry name" value="Cell_div_ZapA-like_sf"/>
</dbReference>
<keyword evidence="2" id="KW-0132">Cell division</keyword>
<dbReference type="EMBL" id="CP046620">
    <property type="protein sequence ID" value="QHQ34576.1"/>
    <property type="molecule type" value="Genomic_DNA"/>
</dbReference>
<accession>A0A6P1SZD4</accession>
<reference evidence="2 3" key="1">
    <citation type="submission" date="2019-12" db="EMBL/GenBank/DDBJ databases">
        <title>Complete genome sequence of Algicella marina strain 9Alg 56(T) isolated from the red alga Tichocarpus crinitus.</title>
        <authorList>
            <person name="Kim S.-G."/>
            <person name="Nedashkovskaya O.I."/>
        </authorList>
    </citation>
    <scope>NUCLEOTIDE SEQUENCE [LARGE SCALE GENOMIC DNA]</scope>
    <source>
        <strain evidence="2 3">9Alg 56</strain>
    </source>
</reference>
<proteinExistence type="predicted"/>
<dbReference type="AlphaFoldDB" id="A0A6P1SZD4"/>
<name>A0A6P1SZD4_9RHOB</name>